<evidence type="ECO:0000256" key="2">
    <source>
        <dbReference type="ARBA" id="ARBA00022448"/>
    </source>
</evidence>
<dbReference type="PANTHER" id="PTHR32552:SF81">
    <property type="entry name" value="TONB-DEPENDENT OUTER MEMBRANE RECEPTOR"/>
    <property type="match status" value="1"/>
</dbReference>
<protein>
    <submittedName>
        <fullName evidence="16">TonB-dependent receptor</fullName>
    </submittedName>
</protein>
<dbReference type="AlphaFoldDB" id="A0A455R077"/>
<proteinExistence type="inferred from homology"/>
<comment type="similarity">
    <text evidence="11 12">Belongs to the TonB-dependent receptor family.</text>
</comment>
<dbReference type="InterPro" id="IPR000531">
    <property type="entry name" value="Beta-barrel_TonB"/>
</dbReference>
<keyword evidence="2 11" id="KW-0813">Transport</keyword>
<dbReference type="Gene3D" id="2.170.130.10">
    <property type="entry name" value="TonB-dependent receptor, plug domain"/>
    <property type="match status" value="1"/>
</dbReference>
<accession>A0A455R077</accession>
<evidence type="ECO:0000259" key="14">
    <source>
        <dbReference type="Pfam" id="PF00593"/>
    </source>
</evidence>
<sequence length="641" mass="69329">MKIPGGIGLVEAHEFLDNFTQSIGDALIFTPGVFADTSAQRENRISIRGSGLNATFERRGITVLRDGVPISRASGITEFQEIDPLSIDYIEVYKGANGLRYGAASLGGAINIVTPTGSTRPPGTTVRIEGGSFDTTRGSVSSSGRNGATDYAFAVTKLDSDGFREHAEVDSLYGFGNVGIQLTDRVATRFYLTALRDDFELAGALSLQDALTRPERSPSENTEHDMDRNLDVWRVSNRTVFNFDNFSLKAAAWVARRDLDHAITQFVGVIDQSEDEYGLSLELSGLGQIAGRELEWVLGGSYASSENEAKVFAYQSFVSAQRGALSSEDRQDASNTIAYGQLDIALSPALNLIVGLQYVDSQRDNRNVFNARGEDDSGSLQFDSINGRLGLLHSPADSFQLFANASQGYEPPGIADLTAGGADPFTALDAQESFTLEVGSRGVWGIAAWDLALYRSEVDNEFIDVANPASPFAPPVTENALGDTVHQGVELGVDLRPESFGRNDELALLWRNTLTYNDFNFDGDPIYGDNALAGVPELVYVSELRLDYLERWYVGVNLRRITNGAYADFANSLRPPGYHLIGATWGYQVTPKLMLFGSAENLADEAFVANVSTVAGPSLPSAQIFTPGEGRAVYVGISLDL</sequence>
<keyword evidence="16" id="KW-0675">Receptor</keyword>
<dbReference type="PANTHER" id="PTHR32552">
    <property type="entry name" value="FERRICHROME IRON RECEPTOR-RELATED"/>
    <property type="match status" value="1"/>
</dbReference>
<evidence type="ECO:0000256" key="1">
    <source>
        <dbReference type="ARBA" id="ARBA00004571"/>
    </source>
</evidence>
<keyword evidence="9 11" id="KW-0472">Membrane</keyword>
<evidence type="ECO:0000256" key="6">
    <source>
        <dbReference type="ARBA" id="ARBA00023004"/>
    </source>
</evidence>
<evidence type="ECO:0000256" key="5">
    <source>
        <dbReference type="ARBA" id="ARBA00022692"/>
    </source>
</evidence>
<evidence type="ECO:0000256" key="13">
    <source>
        <dbReference type="SAM" id="MobiDB-lite"/>
    </source>
</evidence>
<keyword evidence="3 11" id="KW-1134">Transmembrane beta strand</keyword>
<evidence type="ECO:0000313" key="16">
    <source>
        <dbReference type="EMBL" id="BBD50157.1"/>
    </source>
</evidence>
<dbReference type="Pfam" id="PF07715">
    <property type="entry name" value="Plug"/>
    <property type="match status" value="1"/>
</dbReference>
<dbReference type="GO" id="GO:0006826">
    <property type="term" value="P:iron ion transport"/>
    <property type="evidence" value="ECO:0007669"/>
    <property type="project" value="UniProtKB-KW"/>
</dbReference>
<dbReference type="InterPro" id="IPR039426">
    <property type="entry name" value="TonB-dep_rcpt-like"/>
</dbReference>
<evidence type="ECO:0000256" key="7">
    <source>
        <dbReference type="ARBA" id="ARBA00023065"/>
    </source>
</evidence>
<keyword evidence="7" id="KW-0406">Ion transport</keyword>
<evidence type="ECO:0000256" key="11">
    <source>
        <dbReference type="PROSITE-ProRule" id="PRU01360"/>
    </source>
</evidence>
<evidence type="ECO:0000259" key="15">
    <source>
        <dbReference type="Pfam" id="PF07715"/>
    </source>
</evidence>
<evidence type="ECO:0000256" key="12">
    <source>
        <dbReference type="RuleBase" id="RU003357"/>
    </source>
</evidence>
<name>A0A455R077_9GAMM</name>
<organism evidence="16">
    <name type="scientific">Haliea sp. ETY-M</name>
    <dbReference type="NCBI Taxonomy" id="1055105"/>
    <lineage>
        <taxon>Bacteria</taxon>
        <taxon>Pseudomonadati</taxon>
        <taxon>Pseudomonadota</taxon>
        <taxon>Gammaproteobacteria</taxon>
        <taxon>Cellvibrionales</taxon>
        <taxon>Halieaceae</taxon>
        <taxon>Haliea</taxon>
    </lineage>
</organism>
<dbReference type="CDD" id="cd01347">
    <property type="entry name" value="ligand_gated_channel"/>
    <property type="match status" value="1"/>
</dbReference>
<feature type="compositionally biased region" description="Polar residues" evidence="13">
    <location>
        <begin position="133"/>
        <end position="142"/>
    </location>
</feature>
<dbReference type="InterPro" id="IPR012910">
    <property type="entry name" value="Plug_dom"/>
</dbReference>
<dbReference type="Pfam" id="PF00593">
    <property type="entry name" value="TonB_dep_Rec_b-barrel"/>
    <property type="match status" value="1"/>
</dbReference>
<keyword evidence="8 12" id="KW-0798">TonB box</keyword>
<evidence type="ECO:0000256" key="10">
    <source>
        <dbReference type="ARBA" id="ARBA00023237"/>
    </source>
</evidence>
<dbReference type="InterPro" id="IPR037066">
    <property type="entry name" value="Plug_dom_sf"/>
</dbReference>
<keyword evidence="10 11" id="KW-0998">Cell outer membrane</keyword>
<evidence type="ECO:0000256" key="3">
    <source>
        <dbReference type="ARBA" id="ARBA00022452"/>
    </source>
</evidence>
<feature type="domain" description="TonB-dependent receptor plug" evidence="15">
    <location>
        <begin position="3"/>
        <end position="109"/>
    </location>
</feature>
<evidence type="ECO:0000256" key="8">
    <source>
        <dbReference type="ARBA" id="ARBA00023077"/>
    </source>
</evidence>
<reference evidence="16" key="1">
    <citation type="submission" date="2015-07" db="EMBL/GenBank/DDBJ databases">
        <title>Novel operon containing particulate methane monooxygenase-type genes and epoxyalkane:coenzyme M transferase gene in ethylene-assimilating marine bacterium, Haliea sp. ETY-M.</title>
        <authorList>
            <person name="Suzuki T."/>
            <person name="Habe H."/>
            <person name="Nakajima-Kambe T."/>
            <person name="Fuse H."/>
        </authorList>
    </citation>
    <scope>NUCLEOTIDE SEQUENCE</scope>
    <source>
        <strain evidence="16">ETY-M</strain>
    </source>
</reference>
<feature type="compositionally biased region" description="Low complexity" evidence="13">
    <location>
        <begin position="117"/>
        <end position="127"/>
    </location>
</feature>
<dbReference type="PROSITE" id="PS52016">
    <property type="entry name" value="TONB_DEPENDENT_REC_3"/>
    <property type="match status" value="1"/>
</dbReference>
<dbReference type="SUPFAM" id="SSF56935">
    <property type="entry name" value="Porins"/>
    <property type="match status" value="1"/>
</dbReference>
<keyword evidence="5 11" id="KW-0812">Transmembrane</keyword>
<keyword evidence="4" id="KW-0410">Iron transport</keyword>
<comment type="subcellular location">
    <subcellularLocation>
        <location evidence="1 11">Cell outer membrane</location>
        <topology evidence="1 11">Multi-pass membrane protein</topology>
    </subcellularLocation>
</comment>
<dbReference type="InterPro" id="IPR036942">
    <property type="entry name" value="Beta-barrel_TonB_sf"/>
</dbReference>
<dbReference type="Gene3D" id="2.40.170.20">
    <property type="entry name" value="TonB-dependent receptor, beta-barrel domain"/>
    <property type="match status" value="1"/>
</dbReference>
<dbReference type="EMBL" id="LC064121">
    <property type="protein sequence ID" value="BBD50157.1"/>
    <property type="molecule type" value="Genomic_DNA"/>
</dbReference>
<keyword evidence="6" id="KW-0408">Iron</keyword>
<feature type="region of interest" description="Disordered" evidence="13">
    <location>
        <begin position="117"/>
        <end position="142"/>
    </location>
</feature>
<evidence type="ECO:0000256" key="4">
    <source>
        <dbReference type="ARBA" id="ARBA00022496"/>
    </source>
</evidence>
<evidence type="ECO:0000256" key="9">
    <source>
        <dbReference type="ARBA" id="ARBA00023136"/>
    </source>
</evidence>
<feature type="domain" description="TonB-dependent receptor-like beta-barrel" evidence="14">
    <location>
        <begin position="198"/>
        <end position="602"/>
    </location>
</feature>
<dbReference type="GO" id="GO:0009279">
    <property type="term" value="C:cell outer membrane"/>
    <property type="evidence" value="ECO:0007669"/>
    <property type="project" value="UniProtKB-SubCell"/>
</dbReference>